<evidence type="ECO:0000256" key="1">
    <source>
        <dbReference type="SAM" id="MobiDB-lite"/>
    </source>
</evidence>
<dbReference type="EMBL" id="LAZR01032281">
    <property type="protein sequence ID" value="KKL51349.1"/>
    <property type="molecule type" value="Genomic_DNA"/>
</dbReference>
<reference evidence="2" key="1">
    <citation type="journal article" date="2015" name="Nature">
        <title>Complex archaea that bridge the gap between prokaryotes and eukaryotes.</title>
        <authorList>
            <person name="Spang A."/>
            <person name="Saw J.H."/>
            <person name="Jorgensen S.L."/>
            <person name="Zaremba-Niedzwiedzka K."/>
            <person name="Martijn J."/>
            <person name="Lind A.E."/>
            <person name="van Eijk R."/>
            <person name="Schleper C."/>
            <person name="Guy L."/>
            <person name="Ettema T.J."/>
        </authorList>
    </citation>
    <scope>NUCLEOTIDE SEQUENCE</scope>
</reference>
<feature type="region of interest" description="Disordered" evidence="1">
    <location>
        <begin position="524"/>
        <end position="545"/>
    </location>
</feature>
<gene>
    <name evidence="2" type="ORF">LCGC14_2296370</name>
</gene>
<evidence type="ECO:0000313" key="2">
    <source>
        <dbReference type="EMBL" id="KKL51349.1"/>
    </source>
</evidence>
<sequence>FRGGSSGVSVEVALDTTAIARGVPFEVQVNINNQTGGMLSDTRLSLRFSDGLVNLSLVGDTQLLTDTFGDMGEGSFTKRTYTLLPISAVESTEQIIATFSYKLGRARFETRTVYDIIIDEEALKVSIETPEQILGGTASEFTITYANMSDFDFPLLELRISYPPSFTFISADLQPDISQNMWRLGALRAGSTGVLIIRGIVNAADDDTPELHAVFSVHFIEATYDIAEVTKTLVTAESPLGFRLFTNGAVDGVARLGNILTYSFTYHNRSGIALRNVVINAELVGSMFNLGSLVTNARTNVRGDTLVWDSTSVPALELLEPGAQGAVNFTIGIQRTFPIGRLGDKNFLLRVTADITSPSVPYYLDAERLVTITRSEIKIAGRTELETEVFYRDASSGMLNDGIVPPRIGVATQYTIHWIIRNYATDINNTLISAYLPENIRWTGIVKSTTDSVPLYDPEERKVVWEIDTILATKGGVTSPEEAVFQIELTPTNEFSGKFHPLISQSNLTAADAFTDITLTATSPAVDTSLPHDPTVSTEAGRVVE</sequence>
<feature type="non-terminal residue" evidence="2">
    <location>
        <position position="1"/>
    </location>
</feature>
<organism evidence="2">
    <name type="scientific">marine sediment metagenome</name>
    <dbReference type="NCBI Taxonomy" id="412755"/>
    <lineage>
        <taxon>unclassified sequences</taxon>
        <taxon>metagenomes</taxon>
        <taxon>ecological metagenomes</taxon>
    </lineage>
</organism>
<evidence type="ECO:0008006" key="3">
    <source>
        <dbReference type="Google" id="ProtNLM"/>
    </source>
</evidence>
<dbReference type="AlphaFoldDB" id="A0A0F9CQA7"/>
<protein>
    <recommendedName>
        <fullName evidence="3">DUF11 domain-containing protein</fullName>
    </recommendedName>
</protein>
<proteinExistence type="predicted"/>
<name>A0A0F9CQA7_9ZZZZ</name>
<accession>A0A0F9CQA7</accession>
<comment type="caution">
    <text evidence="2">The sequence shown here is derived from an EMBL/GenBank/DDBJ whole genome shotgun (WGS) entry which is preliminary data.</text>
</comment>